<evidence type="ECO:0000313" key="4">
    <source>
        <dbReference type="Proteomes" id="UP000001870"/>
    </source>
</evidence>
<sequence>MAVLAGLSAVDWVVPFEEDTPQRVIARLLPDVLVKGGDYTIEEIAGGTEVMENGGQVKVLTFEDGVSTTGIIERITQNKLR</sequence>
<gene>
    <name evidence="3" type="ordered locus">MADE_1007450</name>
</gene>
<organism evidence="3 4">
    <name type="scientific">Alteromonas mediterranea (strain DSM 17117 / CIP 110805 / LMG 28347 / Deep ecotype)</name>
    <dbReference type="NCBI Taxonomy" id="1774373"/>
    <lineage>
        <taxon>Bacteria</taxon>
        <taxon>Pseudomonadati</taxon>
        <taxon>Pseudomonadota</taxon>
        <taxon>Gammaproteobacteria</taxon>
        <taxon>Alteromonadales</taxon>
        <taxon>Alteromonadaceae</taxon>
        <taxon>Alteromonas/Salinimonas group</taxon>
        <taxon>Alteromonas</taxon>
    </lineage>
</organism>
<reference evidence="3 4" key="2">
    <citation type="journal article" date="2015" name="Antonie Van Leeuwenhoek">
        <title>Ecophysiological diversity of a novel member of the genus Alteromonas, and description of Alteromonas mediterranea sp. nov.</title>
        <authorList>
            <person name="Ivanova E.P."/>
            <person name="Lopez-Perez M."/>
            <person name="Zabalos M."/>
            <person name="Nguyen S.H."/>
            <person name="Webb H.K."/>
            <person name="Ryan J."/>
            <person name="Lagutin K."/>
            <person name="Vyssotski M."/>
            <person name="Crawford R.J."/>
            <person name="Rodriguez-Valera F."/>
        </authorList>
    </citation>
    <scope>NUCLEOTIDE SEQUENCE [LARGE SCALE GENOMIC DNA]</scope>
    <source>
        <strain evidence="4">DSM 17117 / CIP 110805 / LMG 28347 / Deep ecotype</strain>
    </source>
</reference>
<dbReference type="SUPFAM" id="SSF52374">
    <property type="entry name" value="Nucleotidylyl transferase"/>
    <property type="match status" value="1"/>
</dbReference>
<evidence type="ECO:0000313" key="3">
    <source>
        <dbReference type="EMBL" id="AEA97630.1"/>
    </source>
</evidence>
<dbReference type="Gene3D" id="3.40.50.620">
    <property type="entry name" value="HUPs"/>
    <property type="match status" value="1"/>
</dbReference>
<dbReference type="KEGG" id="amc:MADE_1007450"/>
<dbReference type="InterPro" id="IPR014729">
    <property type="entry name" value="Rossmann-like_a/b/a_fold"/>
</dbReference>
<evidence type="ECO:0000256" key="1">
    <source>
        <dbReference type="ARBA" id="ARBA00022679"/>
    </source>
</evidence>
<dbReference type="AlphaFoldDB" id="F2G7I0"/>
<keyword evidence="4" id="KW-1185">Reference proteome</keyword>
<protein>
    <submittedName>
        <fullName evidence="3">Bifunctional protein HldE</fullName>
    </submittedName>
</protein>
<dbReference type="InterPro" id="IPR050385">
    <property type="entry name" value="Archaeal_FAD_synthase"/>
</dbReference>
<name>F2G7I0_ALTMD</name>
<evidence type="ECO:0000256" key="2">
    <source>
        <dbReference type="ARBA" id="ARBA00022695"/>
    </source>
</evidence>
<keyword evidence="2" id="KW-0548">Nucleotidyltransferase</keyword>
<dbReference type="PANTHER" id="PTHR43793">
    <property type="entry name" value="FAD SYNTHASE"/>
    <property type="match status" value="1"/>
</dbReference>
<proteinExistence type="predicted"/>
<keyword evidence="1" id="KW-0808">Transferase</keyword>
<reference evidence="3 4" key="1">
    <citation type="journal article" date="2008" name="ISME J.">
        <title>Comparative genomics of two ecotypes of the marine planktonic copiotroph Alteromonas macleodii suggests alternative lifestyles associated with different kinds of particulate organic matter.</title>
        <authorList>
            <person name="Ivars-Martinez E."/>
            <person name="Martin-Cuadrado A.B."/>
            <person name="D'Auria G."/>
            <person name="Mira A."/>
            <person name="Ferriera S."/>
            <person name="Johnson J."/>
            <person name="Friedman R."/>
            <person name="Rodriguez-Valera F."/>
        </authorList>
    </citation>
    <scope>NUCLEOTIDE SEQUENCE [LARGE SCALE GENOMIC DNA]</scope>
    <source>
        <strain evidence="4">DSM 17117 / CIP 110805 / LMG 28347 / Deep ecotype</strain>
    </source>
</reference>
<dbReference type="PANTHER" id="PTHR43793:SF2">
    <property type="entry name" value="BIFUNCTIONAL PROTEIN HLDE"/>
    <property type="match status" value="1"/>
</dbReference>
<dbReference type="GO" id="GO:0016779">
    <property type="term" value="F:nucleotidyltransferase activity"/>
    <property type="evidence" value="ECO:0007669"/>
    <property type="project" value="UniProtKB-KW"/>
</dbReference>
<dbReference type="Proteomes" id="UP000001870">
    <property type="component" value="Chromosome"/>
</dbReference>
<dbReference type="HOGENOM" id="CLU_174000_0_0_6"/>
<accession>F2G7I0</accession>
<dbReference type="EMBL" id="CP001103">
    <property type="protein sequence ID" value="AEA97630.1"/>
    <property type="molecule type" value="Genomic_DNA"/>
</dbReference>